<keyword evidence="2" id="KW-0805">Transcription regulation</keyword>
<keyword evidence="3 6" id="KW-0238">DNA-binding</keyword>
<evidence type="ECO:0000256" key="3">
    <source>
        <dbReference type="ARBA" id="ARBA00023125"/>
    </source>
</evidence>
<dbReference type="InterPro" id="IPR036388">
    <property type="entry name" value="WH-like_DNA-bd_sf"/>
</dbReference>
<dbReference type="RefSeq" id="WP_089296612.1">
    <property type="nucleotide sequence ID" value="NZ_BOMU01000070.1"/>
</dbReference>
<sequence>MDLRRLHYFVVLAEEESFTKAADRLHITQPALSQQLRVLERELGARLIERGPGRCTLTAVGTVAVAEARELLAQADSAQARIDAAVREQSGRLRLAYTRSARGGMVDAIVSRFREQNPRVELISETAWTAPNVEGLLSGRFDVAFVRPPLYEDRLCCRTIGSEELLLAVPSGHRLARRGRITREEVVDEPAVMWPRENGPGMFDRTVGQVWPNDGFNLVRHEPDDEQLLRAVAEGSVVAAVPAGRARALRLPGVRLRRFTAPVPTVDIGLAYHPRRVSPATQRLISVLDELVPPGASAD</sequence>
<dbReference type="GO" id="GO:0003677">
    <property type="term" value="F:DNA binding"/>
    <property type="evidence" value="ECO:0007669"/>
    <property type="project" value="UniProtKB-KW"/>
</dbReference>
<dbReference type="Gene3D" id="3.40.190.10">
    <property type="entry name" value="Periplasmic binding protein-like II"/>
    <property type="match status" value="2"/>
</dbReference>
<dbReference type="EMBL" id="FZNR01000014">
    <property type="protein sequence ID" value="SNS35547.1"/>
    <property type="molecule type" value="Genomic_DNA"/>
</dbReference>
<dbReference type="Gene3D" id="1.10.10.10">
    <property type="entry name" value="Winged helix-like DNA-binding domain superfamily/Winged helix DNA-binding domain"/>
    <property type="match status" value="1"/>
</dbReference>
<name>A0A239DT75_9ACTN</name>
<organism evidence="6 7">
    <name type="scientific">Actinoplanes regularis</name>
    <dbReference type="NCBI Taxonomy" id="52697"/>
    <lineage>
        <taxon>Bacteria</taxon>
        <taxon>Bacillati</taxon>
        <taxon>Actinomycetota</taxon>
        <taxon>Actinomycetes</taxon>
        <taxon>Micromonosporales</taxon>
        <taxon>Micromonosporaceae</taxon>
        <taxon>Actinoplanes</taxon>
    </lineage>
</organism>
<reference evidence="6 7" key="1">
    <citation type="submission" date="2017-06" db="EMBL/GenBank/DDBJ databases">
        <authorList>
            <person name="Kim H.J."/>
            <person name="Triplett B.A."/>
        </authorList>
    </citation>
    <scope>NUCLEOTIDE SEQUENCE [LARGE SCALE GENOMIC DNA]</scope>
    <source>
        <strain evidence="6 7">DSM 43151</strain>
    </source>
</reference>
<dbReference type="InterPro" id="IPR036390">
    <property type="entry name" value="WH_DNA-bd_sf"/>
</dbReference>
<protein>
    <submittedName>
        <fullName evidence="6">DNA-binding transcriptional regulator, LysR family</fullName>
    </submittedName>
</protein>
<gene>
    <name evidence="6" type="ORF">SAMN06264365_11485</name>
</gene>
<dbReference type="CDD" id="cd08414">
    <property type="entry name" value="PBP2_LTTR_aromatics_like"/>
    <property type="match status" value="1"/>
</dbReference>
<evidence type="ECO:0000313" key="6">
    <source>
        <dbReference type="EMBL" id="SNS35547.1"/>
    </source>
</evidence>
<dbReference type="OrthoDB" id="3176554at2"/>
<proteinExistence type="inferred from homology"/>
<evidence type="ECO:0000256" key="4">
    <source>
        <dbReference type="ARBA" id="ARBA00023163"/>
    </source>
</evidence>
<dbReference type="PANTHER" id="PTHR30346:SF28">
    <property type="entry name" value="HTH-TYPE TRANSCRIPTIONAL REGULATOR CYNR"/>
    <property type="match status" value="1"/>
</dbReference>
<accession>A0A239DT75</accession>
<dbReference type="PRINTS" id="PR00039">
    <property type="entry name" value="HTHLYSR"/>
</dbReference>
<dbReference type="Pfam" id="PF00126">
    <property type="entry name" value="HTH_1"/>
    <property type="match status" value="1"/>
</dbReference>
<evidence type="ECO:0000313" key="7">
    <source>
        <dbReference type="Proteomes" id="UP000198415"/>
    </source>
</evidence>
<keyword evidence="4" id="KW-0804">Transcription</keyword>
<keyword evidence="7" id="KW-1185">Reference proteome</keyword>
<evidence type="ECO:0000259" key="5">
    <source>
        <dbReference type="PROSITE" id="PS50931"/>
    </source>
</evidence>
<comment type="similarity">
    <text evidence="1">Belongs to the LysR transcriptional regulatory family.</text>
</comment>
<dbReference type="Pfam" id="PF03466">
    <property type="entry name" value="LysR_substrate"/>
    <property type="match status" value="1"/>
</dbReference>
<dbReference type="GO" id="GO:0032993">
    <property type="term" value="C:protein-DNA complex"/>
    <property type="evidence" value="ECO:0007669"/>
    <property type="project" value="TreeGrafter"/>
</dbReference>
<dbReference type="SUPFAM" id="SSF46785">
    <property type="entry name" value="Winged helix' DNA-binding domain"/>
    <property type="match status" value="1"/>
</dbReference>
<dbReference type="SUPFAM" id="SSF53850">
    <property type="entry name" value="Periplasmic binding protein-like II"/>
    <property type="match status" value="1"/>
</dbReference>
<dbReference type="FunFam" id="1.10.10.10:FF:000001">
    <property type="entry name" value="LysR family transcriptional regulator"/>
    <property type="match status" value="1"/>
</dbReference>
<dbReference type="Proteomes" id="UP000198415">
    <property type="component" value="Unassembled WGS sequence"/>
</dbReference>
<feature type="domain" description="HTH lysR-type" evidence="5">
    <location>
        <begin position="1"/>
        <end position="58"/>
    </location>
</feature>
<evidence type="ECO:0000256" key="1">
    <source>
        <dbReference type="ARBA" id="ARBA00009437"/>
    </source>
</evidence>
<dbReference type="InterPro" id="IPR000847">
    <property type="entry name" value="LysR_HTH_N"/>
</dbReference>
<dbReference type="GO" id="GO:0003700">
    <property type="term" value="F:DNA-binding transcription factor activity"/>
    <property type="evidence" value="ECO:0007669"/>
    <property type="project" value="InterPro"/>
</dbReference>
<dbReference type="AlphaFoldDB" id="A0A239DT75"/>
<dbReference type="PROSITE" id="PS50931">
    <property type="entry name" value="HTH_LYSR"/>
    <property type="match status" value="1"/>
</dbReference>
<dbReference type="PANTHER" id="PTHR30346">
    <property type="entry name" value="TRANSCRIPTIONAL DUAL REGULATOR HCAR-RELATED"/>
    <property type="match status" value="1"/>
</dbReference>
<dbReference type="InterPro" id="IPR005119">
    <property type="entry name" value="LysR_subst-bd"/>
</dbReference>
<evidence type="ECO:0000256" key="2">
    <source>
        <dbReference type="ARBA" id="ARBA00023015"/>
    </source>
</evidence>